<dbReference type="CDD" id="cd00761">
    <property type="entry name" value="Glyco_tranf_GTA_type"/>
    <property type="match status" value="1"/>
</dbReference>
<feature type="domain" description="Glycosyltransferase 2-like" evidence="1">
    <location>
        <begin position="34"/>
        <end position="145"/>
    </location>
</feature>
<keyword evidence="3" id="KW-1185">Reference proteome</keyword>
<dbReference type="Gene3D" id="3.90.550.10">
    <property type="entry name" value="Spore Coat Polysaccharide Biosynthesis Protein SpsA, Chain A"/>
    <property type="match status" value="1"/>
</dbReference>
<proteinExistence type="predicted"/>
<gene>
    <name evidence="2" type="ORF">KIV10_11665</name>
</gene>
<dbReference type="RefSeq" id="WP_214113939.1">
    <property type="nucleotide sequence ID" value="NZ_JAHCTB010000005.1"/>
</dbReference>
<sequence>MAEDTYKTSDLEILVATMHRTSLDFLDNMFSKTKISDFKILIVNQTNEDESLKSSHPNIRVINSLERGLSKSRNLAIKNAEGLICLNVDDDVVFIDGFSEKIIDAYNKHNAEIITFQTLTTKNEPYWDYPKHAMPHNKYISQKTLSIEISFLVEELKKLKLLFDERFGLGAQFEDAENFVFLNDAKKKNLLLYFIPDFITIHPPLSSSDDVATDRLLYAKAAIKTYAYGNLSYLWVFKFVSFIVRKKYVPFSEIPRKIKIGFKSISDYKKTSNEK</sequence>
<evidence type="ECO:0000313" key="3">
    <source>
        <dbReference type="Proteomes" id="UP001297092"/>
    </source>
</evidence>
<reference evidence="2 3" key="1">
    <citation type="submission" date="2021-05" db="EMBL/GenBank/DDBJ databases">
        <title>Aequorivita echinoideorum JCM 30378 genome.</title>
        <authorList>
            <person name="Zhang H."/>
            <person name="Li C."/>
        </authorList>
    </citation>
    <scope>NUCLEOTIDE SEQUENCE [LARGE SCALE GENOMIC DNA]</scope>
    <source>
        <strain evidence="2 3">JCM30378</strain>
    </source>
</reference>
<accession>A0ABS5S6J8</accession>
<dbReference type="InterPro" id="IPR029044">
    <property type="entry name" value="Nucleotide-diphossugar_trans"/>
</dbReference>
<comment type="caution">
    <text evidence="2">The sequence shown here is derived from an EMBL/GenBank/DDBJ whole genome shotgun (WGS) entry which is preliminary data.</text>
</comment>
<dbReference type="EMBL" id="JAHCTB010000005">
    <property type="protein sequence ID" value="MBT0608840.1"/>
    <property type="molecule type" value="Genomic_DNA"/>
</dbReference>
<dbReference type="Proteomes" id="UP001297092">
    <property type="component" value="Unassembled WGS sequence"/>
</dbReference>
<dbReference type="InterPro" id="IPR001173">
    <property type="entry name" value="Glyco_trans_2-like"/>
</dbReference>
<evidence type="ECO:0000313" key="2">
    <source>
        <dbReference type="EMBL" id="MBT0608840.1"/>
    </source>
</evidence>
<dbReference type="SUPFAM" id="SSF53448">
    <property type="entry name" value="Nucleotide-diphospho-sugar transferases"/>
    <property type="match status" value="1"/>
</dbReference>
<dbReference type="Pfam" id="PF00535">
    <property type="entry name" value="Glycos_transf_2"/>
    <property type="match status" value="1"/>
</dbReference>
<evidence type="ECO:0000259" key="1">
    <source>
        <dbReference type="Pfam" id="PF00535"/>
    </source>
</evidence>
<organism evidence="2 3">
    <name type="scientific">Aequorivita echinoideorum</name>
    <dbReference type="NCBI Taxonomy" id="1549647"/>
    <lineage>
        <taxon>Bacteria</taxon>
        <taxon>Pseudomonadati</taxon>
        <taxon>Bacteroidota</taxon>
        <taxon>Flavobacteriia</taxon>
        <taxon>Flavobacteriales</taxon>
        <taxon>Flavobacteriaceae</taxon>
        <taxon>Aequorivita</taxon>
    </lineage>
</organism>
<protein>
    <submittedName>
        <fullName evidence="2">Glycosyltransferase family 2 protein</fullName>
    </submittedName>
</protein>
<name>A0ABS5S6J8_9FLAO</name>